<reference evidence="2" key="1">
    <citation type="journal article" date="2022" name="Mol. Ecol. Resour.">
        <title>The genomes of chicory, endive, great burdock and yacon provide insights into Asteraceae palaeo-polyploidization history and plant inulin production.</title>
        <authorList>
            <person name="Fan W."/>
            <person name="Wang S."/>
            <person name="Wang H."/>
            <person name="Wang A."/>
            <person name="Jiang F."/>
            <person name="Liu H."/>
            <person name="Zhao H."/>
            <person name="Xu D."/>
            <person name="Zhang Y."/>
        </authorList>
    </citation>
    <scope>NUCLEOTIDE SEQUENCE [LARGE SCALE GENOMIC DNA]</scope>
    <source>
        <strain evidence="2">cv. Yunnan</strain>
    </source>
</reference>
<dbReference type="Proteomes" id="UP001056120">
    <property type="component" value="Linkage Group LG04"/>
</dbReference>
<evidence type="ECO:0000313" key="2">
    <source>
        <dbReference type="Proteomes" id="UP001056120"/>
    </source>
</evidence>
<proteinExistence type="predicted"/>
<organism evidence="1 2">
    <name type="scientific">Smallanthus sonchifolius</name>
    <dbReference type="NCBI Taxonomy" id="185202"/>
    <lineage>
        <taxon>Eukaryota</taxon>
        <taxon>Viridiplantae</taxon>
        <taxon>Streptophyta</taxon>
        <taxon>Embryophyta</taxon>
        <taxon>Tracheophyta</taxon>
        <taxon>Spermatophyta</taxon>
        <taxon>Magnoliopsida</taxon>
        <taxon>eudicotyledons</taxon>
        <taxon>Gunneridae</taxon>
        <taxon>Pentapetalae</taxon>
        <taxon>asterids</taxon>
        <taxon>campanulids</taxon>
        <taxon>Asterales</taxon>
        <taxon>Asteraceae</taxon>
        <taxon>Asteroideae</taxon>
        <taxon>Heliantheae alliance</taxon>
        <taxon>Millerieae</taxon>
        <taxon>Smallanthus</taxon>
    </lineage>
</organism>
<accession>A0ACB9JDP6</accession>
<evidence type="ECO:0000313" key="1">
    <source>
        <dbReference type="EMBL" id="KAI3817670.1"/>
    </source>
</evidence>
<name>A0ACB9JDP6_9ASTR</name>
<keyword evidence="2" id="KW-1185">Reference proteome</keyword>
<sequence>MMVVLQFKKHSVKWSSIVSSLCYWIHCVLSSLGNLFSLNNPSLTRSFARFFVDWAFTQILKSEDQDQESIQSLLLSNNEYQAKLNHELDLSIVNNALQVTGSYQRSVVHVGPGSKPQLNGNAIPVQEQKSGKSTLKSKIRCYH</sequence>
<gene>
    <name evidence="1" type="ORF">L1987_11466</name>
</gene>
<protein>
    <submittedName>
        <fullName evidence="1">Uncharacterized protein</fullName>
    </submittedName>
</protein>
<comment type="caution">
    <text evidence="1">The sequence shown here is derived from an EMBL/GenBank/DDBJ whole genome shotgun (WGS) entry which is preliminary data.</text>
</comment>
<dbReference type="EMBL" id="CM042021">
    <property type="protein sequence ID" value="KAI3817670.1"/>
    <property type="molecule type" value="Genomic_DNA"/>
</dbReference>
<reference evidence="1 2" key="2">
    <citation type="journal article" date="2022" name="Mol. Ecol. Resour.">
        <title>The genomes of chicory, endive, great burdock and yacon provide insights into Asteraceae paleo-polyploidization history and plant inulin production.</title>
        <authorList>
            <person name="Fan W."/>
            <person name="Wang S."/>
            <person name="Wang H."/>
            <person name="Wang A."/>
            <person name="Jiang F."/>
            <person name="Liu H."/>
            <person name="Zhao H."/>
            <person name="Xu D."/>
            <person name="Zhang Y."/>
        </authorList>
    </citation>
    <scope>NUCLEOTIDE SEQUENCE [LARGE SCALE GENOMIC DNA]</scope>
    <source>
        <strain evidence="2">cv. Yunnan</strain>
        <tissue evidence="1">Leaves</tissue>
    </source>
</reference>